<gene>
    <name evidence="1" type="ORF">IHE45_08G116000</name>
</gene>
<proteinExistence type="predicted"/>
<evidence type="ECO:0000313" key="2">
    <source>
        <dbReference type="Proteomes" id="UP000827976"/>
    </source>
</evidence>
<reference evidence="2" key="1">
    <citation type="journal article" date="2022" name="Nat. Commun.">
        <title>Chromosome evolution and the genetic basis of agronomically important traits in greater yam.</title>
        <authorList>
            <person name="Bredeson J.V."/>
            <person name="Lyons J.B."/>
            <person name="Oniyinde I.O."/>
            <person name="Okereke N.R."/>
            <person name="Kolade O."/>
            <person name="Nnabue I."/>
            <person name="Nwadili C.O."/>
            <person name="Hribova E."/>
            <person name="Parker M."/>
            <person name="Nwogha J."/>
            <person name="Shu S."/>
            <person name="Carlson J."/>
            <person name="Kariba R."/>
            <person name="Muthemba S."/>
            <person name="Knop K."/>
            <person name="Barton G.J."/>
            <person name="Sherwood A.V."/>
            <person name="Lopez-Montes A."/>
            <person name="Asiedu R."/>
            <person name="Jamnadass R."/>
            <person name="Muchugi A."/>
            <person name="Goodstein D."/>
            <person name="Egesi C.N."/>
            <person name="Featherston J."/>
            <person name="Asfaw A."/>
            <person name="Simpson G.G."/>
            <person name="Dolezel J."/>
            <person name="Hendre P.S."/>
            <person name="Van Deynze A."/>
            <person name="Kumar P.L."/>
            <person name="Obidiegwu J.E."/>
            <person name="Bhattacharjee R."/>
            <person name="Rokhsar D.S."/>
        </authorList>
    </citation>
    <scope>NUCLEOTIDE SEQUENCE [LARGE SCALE GENOMIC DNA]</scope>
    <source>
        <strain evidence="2">cv. TDa95/00328</strain>
    </source>
</reference>
<dbReference type="EMBL" id="CM037018">
    <property type="protein sequence ID" value="KAH7675094.1"/>
    <property type="molecule type" value="Genomic_DNA"/>
</dbReference>
<accession>A0ACB7VLV2</accession>
<keyword evidence="2" id="KW-1185">Reference proteome</keyword>
<organism evidence="1 2">
    <name type="scientific">Dioscorea alata</name>
    <name type="common">Purple yam</name>
    <dbReference type="NCBI Taxonomy" id="55571"/>
    <lineage>
        <taxon>Eukaryota</taxon>
        <taxon>Viridiplantae</taxon>
        <taxon>Streptophyta</taxon>
        <taxon>Embryophyta</taxon>
        <taxon>Tracheophyta</taxon>
        <taxon>Spermatophyta</taxon>
        <taxon>Magnoliopsida</taxon>
        <taxon>Liliopsida</taxon>
        <taxon>Dioscoreales</taxon>
        <taxon>Dioscoreaceae</taxon>
        <taxon>Dioscorea</taxon>
    </lineage>
</organism>
<comment type="caution">
    <text evidence="1">The sequence shown here is derived from an EMBL/GenBank/DDBJ whole genome shotgun (WGS) entry which is preliminary data.</text>
</comment>
<name>A0ACB7VLV2_DIOAL</name>
<protein>
    <submittedName>
        <fullName evidence="1">Uncharacterized protein</fullName>
    </submittedName>
</protein>
<dbReference type="Proteomes" id="UP000827976">
    <property type="component" value="Chromosome 8"/>
</dbReference>
<sequence>MKGSAKLAIGAAAAAISLTLLLIIALLLGLLIDLLLSFFRSRRRSHTSQPRATPASSPPSPPLSKPLHLPFYSHGVLQAPAADFLLSIPKLEAAAAAAAAAPSQADHSDHFIRICNPIYDEACDFHAVNVNAMHDCDCDGDGDGTAFETPGSSPSCFELEEGVGRESSPPLKFMKKLPSFLPVTASAVCLVDCRRSLAASVSATETNKASSSSSSSNSLCFSPSW</sequence>
<evidence type="ECO:0000313" key="1">
    <source>
        <dbReference type="EMBL" id="KAH7675094.1"/>
    </source>
</evidence>